<gene>
    <name evidence="4" type="primary">cbs3</name>
    <name evidence="5" type="ORF">HLASA_2109</name>
    <name evidence="4" type="ORF">HLASF_2075</name>
</gene>
<dbReference type="InterPro" id="IPR046342">
    <property type="entry name" value="CBS_dom_sf"/>
</dbReference>
<reference evidence="5 6" key="3">
    <citation type="journal article" date="2016" name="Stand. Genomic Sci.">
        <title>Complete genome sequence of 'Halanaeroarchaeum sulfurireducens' M27-SA2, a sulfur-reducing and acetate-oxidizing haloarchaeon from the deep-sea hypersaline anoxic lake Medee.</title>
        <authorList>
            <person name="Messina E."/>
            <person name="Sorokin D.Y."/>
            <person name="Kublanov I.V."/>
            <person name="Toshchakov S."/>
            <person name="Lopatina A."/>
            <person name="Arcadi E."/>
            <person name="Smedile F."/>
            <person name="La Spada G."/>
            <person name="La Cono V."/>
            <person name="Yakimov M.M."/>
        </authorList>
    </citation>
    <scope>NUCLEOTIDE SEQUENCE [LARGE SCALE GENOMIC DNA]</scope>
    <source>
        <strain evidence="5 6">M27-SA2</strain>
    </source>
</reference>
<name>A0A0F7PCT8_9EURY</name>
<proteinExistence type="predicted"/>
<dbReference type="Proteomes" id="UP000069906">
    <property type="component" value="Chromosome"/>
</dbReference>
<dbReference type="PANTHER" id="PTHR43080:SF2">
    <property type="entry name" value="CBS DOMAIN-CONTAINING PROTEIN"/>
    <property type="match status" value="1"/>
</dbReference>
<evidence type="ECO:0000313" key="7">
    <source>
        <dbReference type="Proteomes" id="UP000069906"/>
    </source>
</evidence>
<protein>
    <submittedName>
        <fullName evidence="4">CBS domain-containing protein</fullName>
    </submittedName>
</protein>
<dbReference type="InterPro" id="IPR051257">
    <property type="entry name" value="Diverse_CBS-Domain"/>
</dbReference>
<organism evidence="4 7">
    <name type="scientific">Halanaeroarchaeum sulfurireducens</name>
    <dbReference type="NCBI Taxonomy" id="1604004"/>
    <lineage>
        <taxon>Archaea</taxon>
        <taxon>Methanobacteriati</taxon>
        <taxon>Methanobacteriota</taxon>
        <taxon>Stenosarchaea group</taxon>
        <taxon>Halobacteria</taxon>
        <taxon>Halobacteriales</taxon>
        <taxon>Halobacteriaceae</taxon>
        <taxon>Halanaeroarchaeum</taxon>
    </lineage>
</organism>
<sequence length="147" mass="16085">MSVVRDIMTTDLVTVPLEESLQETVSRMLNNRVGSVVVKSGPEPAGIVTETDVLAVGTTFECAFEEIPVSRAMSANLVTASPDTSIEDAMATLHDHGIKKLPVVEDDELVGIVTMTDFVYHQHELAQEAEKLDRERVTPVDLGDYEE</sequence>
<reference evidence="6" key="2">
    <citation type="submission" date="2015-05" db="EMBL/GenBank/DDBJ databases">
        <title>Complete genome sequence of Halanaeroarchaeum sulfurireducens type strain M27-SA2, a sulfate-reducer haloarchaeon from marine anoxic lake Medee.</title>
        <authorList>
            <person name="Messina E."/>
            <person name="Kublanov I.V."/>
            <person name="Toshchakov S."/>
            <person name="Arcadi E."/>
            <person name="La Spada G."/>
            <person name="La Cono V."/>
            <person name="Yakimov M.M."/>
        </authorList>
    </citation>
    <scope>NUCLEOTIDE SEQUENCE [LARGE SCALE GENOMIC DNA]</scope>
    <source>
        <strain evidence="6">M27-SA2</strain>
    </source>
</reference>
<dbReference type="PROSITE" id="PS51371">
    <property type="entry name" value="CBS"/>
    <property type="match status" value="2"/>
</dbReference>
<dbReference type="RefSeq" id="WP_050049194.1">
    <property type="nucleotide sequence ID" value="NZ_CP008874.1"/>
</dbReference>
<dbReference type="EMBL" id="CP011564">
    <property type="protein sequence ID" value="ALG82979.1"/>
    <property type="molecule type" value="Genomic_DNA"/>
</dbReference>
<dbReference type="InterPro" id="IPR000644">
    <property type="entry name" value="CBS_dom"/>
</dbReference>
<dbReference type="SMART" id="SM00116">
    <property type="entry name" value="CBS"/>
    <property type="match status" value="2"/>
</dbReference>
<keyword evidence="7" id="KW-1185">Reference proteome</keyword>
<dbReference type="AlphaFoldDB" id="A0A0F7PCT8"/>
<dbReference type="Proteomes" id="UP000060390">
    <property type="component" value="Chromosome"/>
</dbReference>
<evidence type="ECO:0000313" key="4">
    <source>
        <dbReference type="EMBL" id="AKH98537.1"/>
    </source>
</evidence>
<accession>A0A0F7PCT8</accession>
<dbReference type="CDD" id="cd17776">
    <property type="entry name" value="CBS_pair_arch"/>
    <property type="match status" value="1"/>
</dbReference>
<feature type="domain" description="CBS" evidence="3">
    <location>
        <begin position="73"/>
        <end position="128"/>
    </location>
</feature>
<keyword evidence="1 2" id="KW-0129">CBS domain</keyword>
<dbReference type="Gene3D" id="3.10.580.10">
    <property type="entry name" value="CBS-domain"/>
    <property type="match status" value="1"/>
</dbReference>
<dbReference type="Pfam" id="PF00571">
    <property type="entry name" value="CBS"/>
    <property type="match status" value="2"/>
</dbReference>
<dbReference type="GeneID" id="26011443"/>
<evidence type="ECO:0000256" key="1">
    <source>
        <dbReference type="ARBA" id="ARBA00023122"/>
    </source>
</evidence>
<evidence type="ECO:0000313" key="6">
    <source>
        <dbReference type="Proteomes" id="UP000060390"/>
    </source>
</evidence>
<dbReference type="EMBL" id="CP008874">
    <property type="protein sequence ID" value="AKH98537.1"/>
    <property type="molecule type" value="Genomic_DNA"/>
</dbReference>
<dbReference type="KEGG" id="hsu:HLASF_2075"/>
<evidence type="ECO:0000256" key="2">
    <source>
        <dbReference type="PROSITE-ProRule" id="PRU00703"/>
    </source>
</evidence>
<dbReference type="SUPFAM" id="SSF54631">
    <property type="entry name" value="CBS-domain pair"/>
    <property type="match status" value="1"/>
</dbReference>
<dbReference type="KEGG" id="hsf:HLASA_2109"/>
<dbReference type="PANTHER" id="PTHR43080">
    <property type="entry name" value="CBS DOMAIN-CONTAINING PROTEIN CBSX3, MITOCHONDRIAL"/>
    <property type="match status" value="1"/>
</dbReference>
<reference evidence="4 7" key="1">
    <citation type="journal article" date="2015" name="ISME J.">
        <title>Elemental sulfur and acetate can support life of a novel strictly anaerobic haloarchaeon.</title>
        <authorList>
            <person name="Sorokin D.Y."/>
            <person name="Kublanov I.V."/>
            <person name="Gavrilov S.N."/>
            <person name="Rojo D."/>
            <person name="Roman P."/>
            <person name="Golyshin P.N."/>
            <person name="Slepak V.Z."/>
            <person name="Smedile F."/>
            <person name="Ferrer M."/>
            <person name="Messina E."/>
            <person name="La Cono V."/>
            <person name="Yakimov M.M."/>
        </authorList>
    </citation>
    <scope>NUCLEOTIDE SEQUENCE [LARGE SCALE GENOMIC DNA]</scope>
    <source>
        <strain evidence="4 7">HSR2</strain>
    </source>
</reference>
<dbReference type="STRING" id="1604004.HLASA_2109"/>
<evidence type="ECO:0000313" key="5">
    <source>
        <dbReference type="EMBL" id="ALG82979.1"/>
    </source>
</evidence>
<evidence type="ECO:0000259" key="3">
    <source>
        <dbReference type="PROSITE" id="PS51371"/>
    </source>
</evidence>
<dbReference type="HOGENOM" id="CLU_040681_12_2_2"/>
<dbReference type="OrthoDB" id="43333at2157"/>
<feature type="domain" description="CBS" evidence="3">
    <location>
        <begin position="8"/>
        <end position="66"/>
    </location>
</feature>